<evidence type="ECO:0008006" key="2">
    <source>
        <dbReference type="Google" id="ProtNLM"/>
    </source>
</evidence>
<dbReference type="EMBL" id="BARV01010112">
    <property type="protein sequence ID" value="GAI08167.1"/>
    <property type="molecule type" value="Genomic_DNA"/>
</dbReference>
<evidence type="ECO:0000313" key="1">
    <source>
        <dbReference type="EMBL" id="GAI08167.1"/>
    </source>
</evidence>
<organism evidence="1">
    <name type="scientific">marine sediment metagenome</name>
    <dbReference type="NCBI Taxonomy" id="412755"/>
    <lineage>
        <taxon>unclassified sequences</taxon>
        <taxon>metagenomes</taxon>
        <taxon>ecological metagenomes</taxon>
    </lineage>
</organism>
<dbReference type="AlphaFoldDB" id="X1KM59"/>
<comment type="caution">
    <text evidence="1">The sequence shown here is derived from an EMBL/GenBank/DDBJ whole genome shotgun (WGS) entry which is preliminary data.</text>
</comment>
<feature type="non-terminal residue" evidence="1">
    <location>
        <position position="93"/>
    </location>
</feature>
<accession>X1KM59</accession>
<sequence>MTSAVSLLPRGVAYIGAGTYTDITRIVAPDSAAQGERVDVTVKVKNIDTTFYHWIACVAIVDGLRFIDADAFLAPGETHSYSGAFLMAGGDVT</sequence>
<gene>
    <name evidence="1" type="ORF">S06H3_19699</name>
</gene>
<protein>
    <recommendedName>
        <fullName evidence="2">CARDB domain-containing protein</fullName>
    </recommendedName>
</protein>
<name>X1KM59_9ZZZZ</name>
<proteinExistence type="predicted"/>
<reference evidence="1" key="1">
    <citation type="journal article" date="2014" name="Front. Microbiol.">
        <title>High frequency of phylogenetically diverse reductive dehalogenase-homologous genes in deep subseafloor sedimentary metagenomes.</title>
        <authorList>
            <person name="Kawai M."/>
            <person name="Futagami T."/>
            <person name="Toyoda A."/>
            <person name="Takaki Y."/>
            <person name="Nishi S."/>
            <person name="Hori S."/>
            <person name="Arai W."/>
            <person name="Tsubouchi T."/>
            <person name="Morono Y."/>
            <person name="Uchiyama I."/>
            <person name="Ito T."/>
            <person name="Fujiyama A."/>
            <person name="Inagaki F."/>
            <person name="Takami H."/>
        </authorList>
    </citation>
    <scope>NUCLEOTIDE SEQUENCE</scope>
    <source>
        <strain evidence="1">Expedition CK06-06</strain>
    </source>
</reference>